<evidence type="ECO:0000256" key="1">
    <source>
        <dbReference type="ARBA" id="ARBA00022729"/>
    </source>
</evidence>
<organism evidence="5 6">
    <name type="scientific">Enterocloster bolteae (strain ATCC BAA-613 / DSM 15670 / CCUG 46953 / JCM 12243 / WAL 16351)</name>
    <name type="common">Clostridium bolteae</name>
    <dbReference type="NCBI Taxonomy" id="411902"/>
    <lineage>
        <taxon>Bacteria</taxon>
        <taxon>Bacillati</taxon>
        <taxon>Bacillota</taxon>
        <taxon>Clostridia</taxon>
        <taxon>Lachnospirales</taxon>
        <taxon>Lachnospiraceae</taxon>
        <taxon>Enterocloster</taxon>
    </lineage>
</organism>
<dbReference type="PANTHER" id="PTHR35936">
    <property type="entry name" value="MEMBRANE-BOUND LYTIC MUREIN TRANSGLYCOSYLASE F"/>
    <property type="match status" value="1"/>
</dbReference>
<reference evidence="5 6" key="1">
    <citation type="submission" date="2007-08" db="EMBL/GenBank/DDBJ databases">
        <authorList>
            <person name="Fulton L."/>
            <person name="Clifton S."/>
            <person name="Fulton B."/>
            <person name="Xu J."/>
            <person name="Minx P."/>
            <person name="Pepin K.H."/>
            <person name="Johnson M."/>
            <person name="Thiruvilangam P."/>
            <person name="Bhonagiri V."/>
            <person name="Nash W.E."/>
            <person name="Mardis E.R."/>
            <person name="Wilson R.K."/>
        </authorList>
    </citation>
    <scope>NUCLEOTIDE SEQUENCE [LARGE SCALE GENOMIC DNA]</scope>
    <source>
        <strain evidence="6">ATCC BAA-613 / DSM 15670 / CCUG 46953 / JCM 12243 / WAL 16351</strain>
    </source>
</reference>
<protein>
    <recommendedName>
        <fullName evidence="7">Glutamine ABC transporter substrate-binding protein</fullName>
    </recommendedName>
</protein>
<dbReference type="Proteomes" id="UP000005396">
    <property type="component" value="Unassembled WGS sequence"/>
</dbReference>
<dbReference type="GO" id="GO:0015276">
    <property type="term" value="F:ligand-gated monoatomic ion channel activity"/>
    <property type="evidence" value="ECO:0007669"/>
    <property type="project" value="InterPro"/>
</dbReference>
<dbReference type="Pfam" id="PF00497">
    <property type="entry name" value="SBP_bac_3"/>
    <property type="match status" value="1"/>
</dbReference>
<sequence>MCYSNQDDAGASQVKGDRFIKVTLILFRSVEEEVIMKKFMALSMAAIMALTVAGCGSKPAETTAAGTTAAETAANADTTAAESAAEEETSAAASGKKYIINTDTTFAPFEFENEKGEMVGIDLDILQAIAQDQGFEYEVVPVGFSAAVTALEAGECDGVIAGMSITDERVQKYDFSEPYYDSGVGMAVLSDSDITSYDQLKDQKVAAKIGTEGCTFAESIAEQYGFEVIQYESSSDMYQAVIAGEAVACFEDYPVIGYEISRGLGLTLPTPMEKGSSYGFATLKGANPELVEMFNKGLENIKASGRYDEILNTYIAK</sequence>
<evidence type="ECO:0000256" key="2">
    <source>
        <dbReference type="SAM" id="MobiDB-lite"/>
    </source>
</evidence>
<dbReference type="AlphaFoldDB" id="A8RRD0"/>
<evidence type="ECO:0000313" key="5">
    <source>
        <dbReference type="EMBL" id="EDP16835.1"/>
    </source>
</evidence>
<feature type="region of interest" description="Disordered" evidence="2">
    <location>
        <begin position="66"/>
        <end position="87"/>
    </location>
</feature>
<evidence type="ECO:0000259" key="4">
    <source>
        <dbReference type="SMART" id="SM00079"/>
    </source>
</evidence>
<dbReference type="InterPro" id="IPR001320">
    <property type="entry name" value="Iontro_rcpt_C"/>
</dbReference>
<dbReference type="SMART" id="SM00062">
    <property type="entry name" value="PBPb"/>
    <property type="match status" value="1"/>
</dbReference>
<dbReference type="SUPFAM" id="SSF53850">
    <property type="entry name" value="Periplasmic binding protein-like II"/>
    <property type="match status" value="1"/>
</dbReference>
<gene>
    <name evidence="5" type="ORF">CLOBOL_02981</name>
</gene>
<dbReference type="InterPro" id="IPR001638">
    <property type="entry name" value="Solute-binding_3/MltF_N"/>
</dbReference>
<dbReference type="SMART" id="SM00079">
    <property type="entry name" value="PBPe"/>
    <property type="match status" value="1"/>
</dbReference>
<dbReference type="Gene3D" id="3.40.190.10">
    <property type="entry name" value="Periplasmic binding protein-like II"/>
    <property type="match status" value="2"/>
</dbReference>
<evidence type="ECO:0000313" key="6">
    <source>
        <dbReference type="Proteomes" id="UP000005396"/>
    </source>
</evidence>
<feature type="compositionally biased region" description="Low complexity" evidence="2">
    <location>
        <begin position="66"/>
        <end position="83"/>
    </location>
</feature>
<evidence type="ECO:0008006" key="7">
    <source>
        <dbReference type="Google" id="ProtNLM"/>
    </source>
</evidence>
<keyword evidence="1" id="KW-0732">Signal</keyword>
<dbReference type="HOGENOM" id="CLU_019602_18_2_9"/>
<name>A8RRD0_ENTBW</name>
<dbReference type="EMBL" id="ABCC02000027">
    <property type="protein sequence ID" value="EDP16835.1"/>
    <property type="molecule type" value="Genomic_DNA"/>
</dbReference>
<accession>A8RRD0</accession>
<dbReference type="eggNOG" id="COG0834">
    <property type="taxonomic scope" value="Bacteria"/>
</dbReference>
<dbReference type="PaxDb" id="411902-CLOBOL_02981"/>
<feature type="domain" description="Solute-binding protein family 3/N-terminal" evidence="3">
    <location>
        <begin position="97"/>
        <end position="317"/>
    </location>
</feature>
<proteinExistence type="predicted"/>
<comment type="caution">
    <text evidence="5">The sequence shown here is derived from an EMBL/GenBank/DDBJ whole genome shotgun (WGS) entry which is preliminary data.</text>
</comment>
<dbReference type="PANTHER" id="PTHR35936:SF38">
    <property type="entry name" value="GLUTAMINE-BINDING PERIPLASMIC PROTEIN"/>
    <property type="match status" value="1"/>
</dbReference>
<evidence type="ECO:0000259" key="3">
    <source>
        <dbReference type="SMART" id="SM00062"/>
    </source>
</evidence>
<feature type="domain" description="Ionotropic glutamate receptor C-terminal" evidence="4">
    <location>
        <begin position="97"/>
        <end position="317"/>
    </location>
</feature>
<reference evidence="5 6" key="2">
    <citation type="submission" date="2007-09" db="EMBL/GenBank/DDBJ databases">
        <title>Draft genome sequence of Clostridium bolteae (ATCC BAA-613).</title>
        <authorList>
            <person name="Sudarsanam P."/>
            <person name="Ley R."/>
            <person name="Guruge J."/>
            <person name="Turnbaugh P.J."/>
            <person name="Mahowald M."/>
            <person name="Liep D."/>
            <person name="Gordon J."/>
        </authorList>
    </citation>
    <scope>NUCLEOTIDE SEQUENCE [LARGE SCALE GENOMIC DNA]</scope>
    <source>
        <strain evidence="6">ATCC BAA-613 / DSM 15670 / CCUG 46953 / JCM 12243 / WAL 16351</strain>
    </source>
</reference>
<dbReference type="GO" id="GO:0016020">
    <property type="term" value="C:membrane"/>
    <property type="evidence" value="ECO:0007669"/>
    <property type="project" value="InterPro"/>
</dbReference>